<name>A0A6N7YRL1_9PSEU</name>
<dbReference type="RefSeq" id="WP_154757859.1">
    <property type="nucleotide sequence ID" value="NZ_WMBA01000024.1"/>
</dbReference>
<dbReference type="InterPro" id="IPR050743">
    <property type="entry name" value="2-oxoacid_DH_E2_comp"/>
</dbReference>
<dbReference type="EMBL" id="WMBA01000024">
    <property type="protein sequence ID" value="MTD55665.1"/>
    <property type="molecule type" value="Genomic_DNA"/>
</dbReference>
<evidence type="ECO:0000256" key="3">
    <source>
        <dbReference type="ARBA" id="ARBA00023315"/>
    </source>
</evidence>
<dbReference type="AlphaFoldDB" id="A0A6N7YRL1"/>
<evidence type="ECO:0000256" key="1">
    <source>
        <dbReference type="ARBA" id="ARBA00001938"/>
    </source>
</evidence>
<accession>A0A6N7YRL1</accession>
<keyword evidence="6" id="KW-1185">Reference proteome</keyword>
<protein>
    <recommendedName>
        <fullName evidence="4">2-oxoacid dehydrogenase acyltransferase catalytic domain-containing protein</fullName>
    </recommendedName>
</protein>
<evidence type="ECO:0000313" key="5">
    <source>
        <dbReference type="EMBL" id="MTD55665.1"/>
    </source>
</evidence>
<evidence type="ECO:0000313" key="6">
    <source>
        <dbReference type="Proteomes" id="UP000440096"/>
    </source>
</evidence>
<dbReference type="SUPFAM" id="SSF52777">
    <property type="entry name" value="CoA-dependent acyltransferases"/>
    <property type="match status" value="1"/>
</dbReference>
<keyword evidence="2" id="KW-0808">Transferase</keyword>
<comment type="cofactor">
    <cofactor evidence="1">
        <name>(R)-lipoate</name>
        <dbReference type="ChEBI" id="CHEBI:83088"/>
    </cofactor>
</comment>
<dbReference type="GO" id="GO:0016407">
    <property type="term" value="F:acetyltransferase activity"/>
    <property type="evidence" value="ECO:0007669"/>
    <property type="project" value="TreeGrafter"/>
</dbReference>
<dbReference type="InterPro" id="IPR023213">
    <property type="entry name" value="CAT-like_dom_sf"/>
</dbReference>
<dbReference type="GO" id="GO:0031405">
    <property type="term" value="F:lipoic acid binding"/>
    <property type="evidence" value="ECO:0007669"/>
    <property type="project" value="TreeGrafter"/>
</dbReference>
<dbReference type="PANTHER" id="PTHR43178:SF12">
    <property type="entry name" value="DIHYDROLIPOAMIDE ACETYLTRANSFERASE COMPONENT OF PYRUVATE DEHYDROGENASE COMPLEX"/>
    <property type="match status" value="1"/>
</dbReference>
<gene>
    <name evidence="5" type="ORF">GKO32_17010</name>
</gene>
<dbReference type="Gene3D" id="3.30.559.10">
    <property type="entry name" value="Chloramphenicol acetyltransferase-like domain"/>
    <property type="match status" value="1"/>
</dbReference>
<comment type="caution">
    <text evidence="5">The sequence shown here is derived from an EMBL/GenBank/DDBJ whole genome shotgun (WGS) entry which is preliminary data.</text>
</comment>
<evidence type="ECO:0000256" key="2">
    <source>
        <dbReference type="ARBA" id="ARBA00022679"/>
    </source>
</evidence>
<dbReference type="Proteomes" id="UP000440096">
    <property type="component" value="Unassembled WGS sequence"/>
</dbReference>
<keyword evidence="3" id="KW-0012">Acyltransferase</keyword>
<proteinExistence type="predicted"/>
<reference evidence="5 6" key="1">
    <citation type="submission" date="2019-11" db="EMBL/GenBank/DDBJ databases">
        <title>Draft genome of Amycolatopsis RM579.</title>
        <authorList>
            <person name="Duangmal K."/>
            <person name="Mingma R."/>
        </authorList>
    </citation>
    <scope>NUCLEOTIDE SEQUENCE [LARGE SCALE GENOMIC DNA]</scope>
    <source>
        <strain evidence="5 6">RM579</strain>
    </source>
</reference>
<dbReference type="Pfam" id="PF00198">
    <property type="entry name" value="2-oxoacid_dh"/>
    <property type="match status" value="1"/>
</dbReference>
<dbReference type="OrthoDB" id="9805770at2"/>
<dbReference type="PANTHER" id="PTHR43178">
    <property type="entry name" value="DIHYDROLIPOAMIDE ACETYLTRANSFERASE COMPONENT OF PYRUVATE DEHYDROGENASE COMPLEX"/>
    <property type="match status" value="1"/>
</dbReference>
<dbReference type="InterPro" id="IPR001078">
    <property type="entry name" value="2-oxoacid_DH_actylTfrase"/>
</dbReference>
<dbReference type="GO" id="GO:0005737">
    <property type="term" value="C:cytoplasm"/>
    <property type="evidence" value="ECO:0007669"/>
    <property type="project" value="TreeGrafter"/>
</dbReference>
<feature type="domain" description="2-oxoacid dehydrogenase acyltransferase catalytic" evidence="4">
    <location>
        <begin position="10"/>
        <end position="219"/>
    </location>
</feature>
<sequence length="223" mass="23700">MALTVTEILEPTSIRRMIAGRLGASHRDAVQVPLHRTVDVTSVVTASRADPAAPNLVDTLLMATARALVDHPSFNGVVKDGKHALVREVNIGVAADTPHGLLVPVIREVDRLSPGELRFRRKEISARVLARKHTLEDLSDGTFTVSNLGTLGIDVFDPIINPPQLAILGVGRVREEVVADGASGMCVAARMTLSLCFDHRFHDGAPAARFLASIASGLEAGNG</sequence>
<organism evidence="5 6">
    <name type="scientific">Amycolatopsis pithecellobii</name>
    <dbReference type="NCBI Taxonomy" id="664692"/>
    <lineage>
        <taxon>Bacteria</taxon>
        <taxon>Bacillati</taxon>
        <taxon>Actinomycetota</taxon>
        <taxon>Actinomycetes</taxon>
        <taxon>Pseudonocardiales</taxon>
        <taxon>Pseudonocardiaceae</taxon>
        <taxon>Amycolatopsis</taxon>
    </lineage>
</organism>
<evidence type="ECO:0000259" key="4">
    <source>
        <dbReference type="Pfam" id="PF00198"/>
    </source>
</evidence>